<dbReference type="RefSeq" id="WP_015028799.1">
    <property type="nucleotide sequence ID" value="NC_018748.1"/>
</dbReference>
<reference evidence="2 3" key="1">
    <citation type="submission" date="2011-07" db="EMBL/GenBank/DDBJ databases">
        <title>The complete genome of chromosome of Emticicia oligotrophica DSM 17448.</title>
        <authorList>
            <consortium name="US DOE Joint Genome Institute (JGI-PGF)"/>
            <person name="Lucas S."/>
            <person name="Han J."/>
            <person name="Lapidus A."/>
            <person name="Bruce D."/>
            <person name="Goodwin L."/>
            <person name="Pitluck S."/>
            <person name="Peters L."/>
            <person name="Kyrpides N."/>
            <person name="Mavromatis K."/>
            <person name="Ivanova N."/>
            <person name="Ovchinnikova G."/>
            <person name="Teshima H."/>
            <person name="Detter J.C."/>
            <person name="Tapia R."/>
            <person name="Han C."/>
            <person name="Land M."/>
            <person name="Hauser L."/>
            <person name="Markowitz V."/>
            <person name="Cheng J.-F."/>
            <person name="Hugenholtz P."/>
            <person name="Woyke T."/>
            <person name="Wu D."/>
            <person name="Tindall B."/>
            <person name="Pomrenke H."/>
            <person name="Brambilla E."/>
            <person name="Klenk H.-P."/>
            <person name="Eisen J.A."/>
        </authorList>
    </citation>
    <scope>NUCLEOTIDE SEQUENCE [LARGE SCALE GENOMIC DNA]</scope>
    <source>
        <strain evidence="2 3">DSM 17448</strain>
    </source>
</reference>
<dbReference type="Gene3D" id="1.10.30.50">
    <property type="match status" value="1"/>
</dbReference>
<gene>
    <name evidence="2" type="ordered locus">Emtol_1961</name>
</gene>
<evidence type="ECO:0000259" key="1">
    <source>
        <dbReference type="Pfam" id="PF01844"/>
    </source>
</evidence>
<evidence type="ECO:0000313" key="2">
    <source>
        <dbReference type="EMBL" id="AFK03101.1"/>
    </source>
</evidence>
<accession>A0ABM5N1B8</accession>
<proteinExistence type="predicted"/>
<dbReference type="EMBL" id="CP002961">
    <property type="protein sequence ID" value="AFK03101.1"/>
    <property type="molecule type" value="Genomic_DNA"/>
</dbReference>
<keyword evidence="3" id="KW-1185">Reference proteome</keyword>
<dbReference type="Proteomes" id="UP000002875">
    <property type="component" value="Chromosome"/>
</dbReference>
<dbReference type="CDD" id="cd00085">
    <property type="entry name" value="HNHc"/>
    <property type="match status" value="1"/>
</dbReference>
<protein>
    <recommendedName>
        <fullName evidence="1">HNH domain-containing protein</fullName>
    </recommendedName>
</protein>
<sequence length="206" mass="24505">MRKLIRPNAPNFLTEKLQIELGERYKKNREKNKGHQFNYWHTEKVGESTLYKEIRNKLIEISDDHCFYCDGYPPLSDDDTIDHFKPKSKPEFYDLVCSWENLYLACGHCQKAKGSEYNDLILRPDEINYEFDKFFKYDSDNDEVIVNLGADDLSQLRAEKTIEVFDFNHVGLKKLRGFFRKVYSQDPQININDLGYRFCLNFQQTI</sequence>
<dbReference type="InterPro" id="IPR002711">
    <property type="entry name" value="HNH"/>
</dbReference>
<dbReference type="InterPro" id="IPR003615">
    <property type="entry name" value="HNH_nuc"/>
</dbReference>
<name>A0ABM5N1B8_EMTOG</name>
<evidence type="ECO:0000313" key="3">
    <source>
        <dbReference type="Proteomes" id="UP000002875"/>
    </source>
</evidence>
<organism evidence="2 3">
    <name type="scientific">Emticicia oligotrophica (strain DSM 17448 / CIP 109782 / MTCC 6937 / GPTSA100-15)</name>
    <dbReference type="NCBI Taxonomy" id="929562"/>
    <lineage>
        <taxon>Bacteria</taxon>
        <taxon>Pseudomonadati</taxon>
        <taxon>Bacteroidota</taxon>
        <taxon>Cytophagia</taxon>
        <taxon>Cytophagales</taxon>
        <taxon>Leadbetterellaceae</taxon>
        <taxon>Emticicia</taxon>
    </lineage>
</organism>
<feature type="domain" description="HNH" evidence="1">
    <location>
        <begin position="66"/>
        <end position="116"/>
    </location>
</feature>
<dbReference type="Pfam" id="PF01844">
    <property type="entry name" value="HNH"/>
    <property type="match status" value="1"/>
</dbReference>